<organism evidence="2 3">
    <name type="scientific">Corynebacterium felinum</name>
    <dbReference type="NCBI Taxonomy" id="131318"/>
    <lineage>
        <taxon>Bacteria</taxon>
        <taxon>Bacillati</taxon>
        <taxon>Actinomycetota</taxon>
        <taxon>Actinomycetes</taxon>
        <taxon>Mycobacteriales</taxon>
        <taxon>Corynebacteriaceae</taxon>
        <taxon>Corynebacterium</taxon>
    </lineage>
</organism>
<proteinExistence type="predicted"/>
<feature type="compositionally biased region" description="Acidic residues" evidence="1">
    <location>
        <begin position="128"/>
        <end position="140"/>
    </location>
</feature>
<accession>A0ABU2B9J4</accession>
<feature type="region of interest" description="Disordered" evidence="1">
    <location>
        <begin position="30"/>
        <end position="90"/>
    </location>
</feature>
<dbReference type="EMBL" id="JAVDYF010000001">
    <property type="protein sequence ID" value="MDR7355292.1"/>
    <property type="molecule type" value="Genomic_DNA"/>
</dbReference>
<name>A0ABU2B9J4_9CORY</name>
<feature type="compositionally biased region" description="Pro residues" evidence="1">
    <location>
        <begin position="80"/>
        <end position="90"/>
    </location>
</feature>
<keyword evidence="3" id="KW-1185">Reference proteome</keyword>
<protein>
    <submittedName>
        <fullName evidence="2">Uncharacterized protein</fullName>
    </submittedName>
</protein>
<evidence type="ECO:0000313" key="3">
    <source>
        <dbReference type="Proteomes" id="UP001183619"/>
    </source>
</evidence>
<reference evidence="2 3" key="1">
    <citation type="submission" date="2023-07" db="EMBL/GenBank/DDBJ databases">
        <title>Sequencing the genomes of 1000 actinobacteria strains.</title>
        <authorList>
            <person name="Klenk H.-P."/>
        </authorList>
    </citation>
    <scope>NUCLEOTIDE SEQUENCE [LARGE SCALE GENOMIC DNA]</scope>
    <source>
        <strain evidence="2 3">DSM 44508</strain>
    </source>
</reference>
<comment type="caution">
    <text evidence="2">The sequence shown here is derived from an EMBL/GenBank/DDBJ whole genome shotgun (WGS) entry which is preliminary data.</text>
</comment>
<evidence type="ECO:0000256" key="1">
    <source>
        <dbReference type="SAM" id="MobiDB-lite"/>
    </source>
</evidence>
<dbReference type="RefSeq" id="WP_277105546.1">
    <property type="nucleotide sequence ID" value="NZ_BAAAJS010000078.1"/>
</dbReference>
<dbReference type="Proteomes" id="UP001183619">
    <property type="component" value="Unassembled WGS sequence"/>
</dbReference>
<feature type="region of interest" description="Disordered" evidence="1">
    <location>
        <begin position="121"/>
        <end position="140"/>
    </location>
</feature>
<evidence type="ECO:0000313" key="2">
    <source>
        <dbReference type="EMBL" id="MDR7355292.1"/>
    </source>
</evidence>
<gene>
    <name evidence="2" type="ORF">J2S37_001830</name>
</gene>
<sequence>MSTAVKKFAPLAGVLILLIIVALAGAALSSNKKPPTLDPTALSIRVSSTEKTAPTEQPLETVDANDPTPLPAEPVQQVPAPAPAPAPPAAVPQNVVPPVIHVPQLPPIQVPPIPPAFVQPQAPLMYQDVDDMDDDWDDDD</sequence>
<feature type="compositionally biased region" description="Polar residues" evidence="1">
    <location>
        <begin position="45"/>
        <end position="55"/>
    </location>
</feature>